<dbReference type="EMBL" id="LKCM01000154">
    <property type="protein sequence ID" value="KPQ43353.1"/>
    <property type="molecule type" value="Genomic_DNA"/>
</dbReference>
<gene>
    <name evidence="1" type="ORF">MPEBLZ_02074</name>
</gene>
<protein>
    <submittedName>
        <fullName evidence="1">Uncharacterized protein</fullName>
    </submittedName>
</protein>
<sequence>MQNGRNMSKSKTSISKAQSYKEIGEYWDKHDIAENWEETKPAEFEIDIKPKLNMHSAEST</sequence>
<name>A0A0P8AG82_9EURY</name>
<dbReference type="AlphaFoldDB" id="A0A0P8AG82"/>
<evidence type="ECO:0000313" key="2">
    <source>
        <dbReference type="Proteomes" id="UP000050360"/>
    </source>
</evidence>
<reference evidence="1 2" key="1">
    <citation type="submission" date="2015-09" db="EMBL/GenBank/DDBJ databases">
        <title>A metagenomics-based metabolic model of nitrate-dependent anaerobic oxidation of methane by Methanoperedens-like archaea.</title>
        <authorList>
            <person name="Arshad A."/>
            <person name="Speth D.R."/>
            <person name="De Graaf R.M."/>
            <person name="Op Den Camp H.J."/>
            <person name="Jetten M.S."/>
            <person name="Welte C.U."/>
        </authorList>
    </citation>
    <scope>NUCLEOTIDE SEQUENCE [LARGE SCALE GENOMIC DNA]</scope>
</reference>
<evidence type="ECO:0000313" key="1">
    <source>
        <dbReference type="EMBL" id="KPQ43353.1"/>
    </source>
</evidence>
<dbReference type="Proteomes" id="UP000050360">
    <property type="component" value="Unassembled WGS sequence"/>
</dbReference>
<accession>A0A0P8AG82</accession>
<organism evidence="1 2">
    <name type="scientific">Candidatus Methanoperedens nitratireducens</name>
    <dbReference type="NCBI Taxonomy" id="1392998"/>
    <lineage>
        <taxon>Archaea</taxon>
        <taxon>Methanobacteriati</taxon>
        <taxon>Methanobacteriota</taxon>
        <taxon>Stenosarchaea group</taxon>
        <taxon>Methanomicrobia</taxon>
        <taxon>Methanosarcinales</taxon>
        <taxon>ANME-2 cluster</taxon>
        <taxon>Candidatus Methanoperedentaceae</taxon>
        <taxon>Candidatus Methanoperedens</taxon>
    </lineage>
</organism>
<comment type="caution">
    <text evidence="1">The sequence shown here is derived from an EMBL/GenBank/DDBJ whole genome shotgun (WGS) entry which is preliminary data.</text>
</comment>
<proteinExistence type="predicted"/>